<sequence>WRIDDSQFKKSRNDNRTFRGIQLSNGLAALLISDQTTPKASAALSVHVGSWQDPLEAQGLAHFLEHMLFMGTTKYPDVNEYSDYIRQQGGVYNAFTANEQTVYYFDVNKNAFSSTLVFCKPMSHILNNPEQYVYDEAKFWTFLNACSPDNMQIHIVSSVLGNQSTQWHVEQWFGGRFINEAISPSLIQRWQSRKFDPSNNTYRLNFPDLNPYLKDVKEIVNTNTTVSTSDFTDYPVPIHNDQGLMNITCCIQLDLLVASLSSELFNELRTIEQLGYMVGAELRTSDNMIFKSIFTYLQSNKLNAAQADERIELFLRTFYTKFILQKSAEKFQQEKETLIVLKRAPHLTLAARATAQWQQIFSKNLDFNRIENEVAAIENLTIDGFQQFYLQFILPTTASDATTRSKLSIQLFPQNYSLANLPDSTGDARPTVVLMDDDVQAQKQNWTEWTIQ</sequence>
<dbReference type="Gene3D" id="3.30.830.10">
    <property type="entry name" value="Metalloenzyme, LuxS/M16 peptidase-like"/>
    <property type="match status" value="2"/>
</dbReference>
<evidence type="ECO:0000256" key="2">
    <source>
        <dbReference type="ARBA" id="ARBA00022670"/>
    </source>
</evidence>
<evidence type="ECO:0000256" key="5">
    <source>
        <dbReference type="ARBA" id="ARBA00022833"/>
    </source>
</evidence>
<evidence type="ECO:0008006" key="12">
    <source>
        <dbReference type="Google" id="ProtNLM"/>
    </source>
</evidence>
<dbReference type="InterPro" id="IPR050626">
    <property type="entry name" value="Peptidase_M16"/>
</dbReference>
<dbReference type="SUPFAM" id="SSF63411">
    <property type="entry name" value="LuxS/MPP-like metallohydrolase"/>
    <property type="match status" value="3"/>
</dbReference>
<keyword evidence="11" id="KW-1185">Reference proteome</keyword>
<evidence type="ECO:0000313" key="10">
    <source>
        <dbReference type="EMBL" id="CAF3744300.1"/>
    </source>
</evidence>
<dbReference type="EMBL" id="CAJOBC010002656">
    <property type="protein sequence ID" value="CAF3744300.1"/>
    <property type="molecule type" value="Genomic_DNA"/>
</dbReference>
<evidence type="ECO:0000256" key="4">
    <source>
        <dbReference type="ARBA" id="ARBA00022801"/>
    </source>
</evidence>
<evidence type="ECO:0000259" key="7">
    <source>
        <dbReference type="Pfam" id="PF00675"/>
    </source>
</evidence>
<dbReference type="Proteomes" id="UP000681722">
    <property type="component" value="Unassembled WGS sequence"/>
</dbReference>
<dbReference type="GO" id="GO:0004222">
    <property type="term" value="F:metalloendopeptidase activity"/>
    <property type="evidence" value="ECO:0007669"/>
    <property type="project" value="InterPro"/>
</dbReference>
<gene>
    <name evidence="9" type="ORF">GPM918_LOCUS12249</name>
    <name evidence="10" type="ORF">SRO942_LOCUS12250</name>
</gene>
<protein>
    <recommendedName>
        <fullName evidence="12">Insulin-degrading enzyme</fullName>
    </recommendedName>
</protein>
<dbReference type="GO" id="GO:0046872">
    <property type="term" value="F:metal ion binding"/>
    <property type="evidence" value="ECO:0007669"/>
    <property type="project" value="UniProtKB-KW"/>
</dbReference>
<dbReference type="OrthoDB" id="952271at2759"/>
<comment type="caution">
    <text evidence="9">The sequence shown here is derived from an EMBL/GenBank/DDBJ whole genome shotgun (WGS) entry which is preliminary data.</text>
</comment>
<dbReference type="Pfam" id="PF00675">
    <property type="entry name" value="Peptidase_M16"/>
    <property type="match status" value="1"/>
</dbReference>
<keyword evidence="3" id="KW-0479">Metal-binding</keyword>
<proteinExistence type="inferred from homology"/>
<keyword evidence="5" id="KW-0862">Zinc</keyword>
<dbReference type="AlphaFoldDB" id="A0A814ES44"/>
<keyword evidence="6" id="KW-0482">Metalloprotease</keyword>
<feature type="domain" description="Peptidase M16 N-terminal" evidence="7">
    <location>
        <begin position="30"/>
        <end position="116"/>
    </location>
</feature>
<feature type="domain" description="Coenzyme PQQ synthesis protein F-like C-terminal lobe" evidence="8">
    <location>
        <begin position="256"/>
        <end position="357"/>
    </location>
</feature>
<evidence type="ECO:0000259" key="8">
    <source>
        <dbReference type="Pfam" id="PF22456"/>
    </source>
</evidence>
<accession>A0A814ES44</accession>
<keyword evidence="4" id="KW-0378">Hydrolase</keyword>
<dbReference type="PANTHER" id="PTHR43690:SF18">
    <property type="entry name" value="INSULIN-DEGRADING ENZYME-RELATED"/>
    <property type="match status" value="1"/>
</dbReference>
<evidence type="ECO:0000313" key="11">
    <source>
        <dbReference type="Proteomes" id="UP000663829"/>
    </source>
</evidence>
<evidence type="ECO:0000256" key="3">
    <source>
        <dbReference type="ARBA" id="ARBA00022723"/>
    </source>
</evidence>
<evidence type="ECO:0000313" key="9">
    <source>
        <dbReference type="EMBL" id="CAF0971272.1"/>
    </source>
</evidence>
<evidence type="ECO:0000256" key="1">
    <source>
        <dbReference type="ARBA" id="ARBA00007261"/>
    </source>
</evidence>
<organism evidence="9 11">
    <name type="scientific">Didymodactylos carnosus</name>
    <dbReference type="NCBI Taxonomy" id="1234261"/>
    <lineage>
        <taxon>Eukaryota</taxon>
        <taxon>Metazoa</taxon>
        <taxon>Spiralia</taxon>
        <taxon>Gnathifera</taxon>
        <taxon>Rotifera</taxon>
        <taxon>Eurotatoria</taxon>
        <taxon>Bdelloidea</taxon>
        <taxon>Philodinida</taxon>
        <taxon>Philodinidae</taxon>
        <taxon>Didymodactylos</taxon>
    </lineage>
</organism>
<keyword evidence="2" id="KW-0645">Protease</keyword>
<name>A0A814ES44_9BILA</name>
<dbReference type="InterPro" id="IPR054734">
    <property type="entry name" value="PqqF-like_C_4"/>
</dbReference>
<comment type="similarity">
    <text evidence="1">Belongs to the peptidase M16 family.</text>
</comment>
<dbReference type="PROSITE" id="PS00143">
    <property type="entry name" value="INSULINASE"/>
    <property type="match status" value="1"/>
</dbReference>
<dbReference type="GO" id="GO:0006508">
    <property type="term" value="P:proteolysis"/>
    <property type="evidence" value="ECO:0007669"/>
    <property type="project" value="UniProtKB-KW"/>
</dbReference>
<dbReference type="Pfam" id="PF22456">
    <property type="entry name" value="PqqF-like_C_4"/>
    <property type="match status" value="1"/>
</dbReference>
<evidence type="ECO:0000256" key="6">
    <source>
        <dbReference type="ARBA" id="ARBA00023049"/>
    </source>
</evidence>
<dbReference type="InterPro" id="IPR011249">
    <property type="entry name" value="Metalloenz_LuxS/M16"/>
</dbReference>
<reference evidence="9" key="1">
    <citation type="submission" date="2021-02" db="EMBL/GenBank/DDBJ databases">
        <authorList>
            <person name="Nowell W R."/>
        </authorList>
    </citation>
    <scope>NUCLEOTIDE SEQUENCE</scope>
</reference>
<dbReference type="EMBL" id="CAJNOQ010002656">
    <property type="protein sequence ID" value="CAF0971272.1"/>
    <property type="molecule type" value="Genomic_DNA"/>
</dbReference>
<dbReference type="InterPro" id="IPR001431">
    <property type="entry name" value="Pept_M16_Zn_BS"/>
</dbReference>
<feature type="non-terminal residue" evidence="9">
    <location>
        <position position="1"/>
    </location>
</feature>
<dbReference type="Proteomes" id="UP000663829">
    <property type="component" value="Unassembled WGS sequence"/>
</dbReference>
<dbReference type="PANTHER" id="PTHR43690">
    <property type="entry name" value="NARDILYSIN"/>
    <property type="match status" value="1"/>
</dbReference>
<dbReference type="InterPro" id="IPR011765">
    <property type="entry name" value="Pept_M16_N"/>
</dbReference>